<reference evidence="2" key="1">
    <citation type="submission" date="2022-10" db="EMBL/GenBank/DDBJ databases">
        <title>Whole-Genome Sequencing of Brachybacterium huguangmaarense BRM-3, Isolated from Betula schmidtii.</title>
        <authorList>
            <person name="Haam D."/>
        </authorList>
    </citation>
    <scope>NUCLEOTIDE SEQUENCE</scope>
    <source>
        <strain evidence="2">BRM-3</strain>
    </source>
</reference>
<keyword evidence="1" id="KW-0812">Transmembrane</keyword>
<dbReference type="Proteomes" id="UP001164305">
    <property type="component" value="Chromosome"/>
</dbReference>
<keyword evidence="3" id="KW-1185">Reference proteome</keyword>
<evidence type="ECO:0000256" key="1">
    <source>
        <dbReference type="SAM" id="Phobius"/>
    </source>
</evidence>
<protein>
    <recommendedName>
        <fullName evidence="4">ATP synthase protein I</fullName>
    </recommendedName>
</protein>
<organism evidence="2 3">
    <name type="scientific">Brachybacterium huguangmaarense</name>
    <dbReference type="NCBI Taxonomy" id="1652028"/>
    <lineage>
        <taxon>Bacteria</taxon>
        <taxon>Bacillati</taxon>
        <taxon>Actinomycetota</taxon>
        <taxon>Actinomycetes</taxon>
        <taxon>Micrococcales</taxon>
        <taxon>Dermabacteraceae</taxon>
        <taxon>Brachybacterium</taxon>
    </lineage>
</organism>
<proteinExistence type="predicted"/>
<dbReference type="EMBL" id="CP107020">
    <property type="protein sequence ID" value="UYG15971.1"/>
    <property type="molecule type" value="Genomic_DNA"/>
</dbReference>
<feature type="transmembrane region" description="Helical" evidence="1">
    <location>
        <begin position="66"/>
        <end position="85"/>
    </location>
</feature>
<evidence type="ECO:0008006" key="4">
    <source>
        <dbReference type="Google" id="ProtNLM"/>
    </source>
</evidence>
<keyword evidence="1" id="KW-0472">Membrane</keyword>
<name>A0ABY6FZE8_9MICO</name>
<gene>
    <name evidence="2" type="ORF">BRM3_10035</name>
</gene>
<feature type="transmembrane region" description="Helical" evidence="1">
    <location>
        <begin position="41"/>
        <end position="60"/>
    </location>
</feature>
<dbReference type="RefSeq" id="WP_263593184.1">
    <property type="nucleotide sequence ID" value="NZ_CP107020.1"/>
</dbReference>
<accession>A0ABY6FZE8</accession>
<feature type="transmembrane region" description="Helical" evidence="1">
    <location>
        <begin position="126"/>
        <end position="148"/>
    </location>
</feature>
<evidence type="ECO:0000313" key="3">
    <source>
        <dbReference type="Proteomes" id="UP001164305"/>
    </source>
</evidence>
<evidence type="ECO:0000313" key="2">
    <source>
        <dbReference type="EMBL" id="UYG15971.1"/>
    </source>
</evidence>
<keyword evidence="1" id="KW-1133">Transmembrane helix</keyword>
<sequence>MSSRIPESPRDGAEEDLGAVRAHSEQVAAANDRHLLRALRGAVLAGIVLDLLLLLAALLLGGDGALAGALIGSALALVITLPTLVSARVGVRQGPAAMAGIVLGAWLVKMIVLIVVLLAIQDVAGIARPWLGVALLIGAVAPAVIEAVMMTRTRPRLEVRDPGDPGGRR</sequence>
<feature type="transmembrane region" description="Helical" evidence="1">
    <location>
        <begin position="97"/>
        <end position="120"/>
    </location>
</feature>